<organism evidence="1 2">
    <name type="scientific">Bombus vosnesenskii</name>
    <dbReference type="NCBI Taxonomy" id="207650"/>
    <lineage>
        <taxon>Eukaryota</taxon>
        <taxon>Metazoa</taxon>
        <taxon>Ecdysozoa</taxon>
        <taxon>Arthropoda</taxon>
        <taxon>Hexapoda</taxon>
        <taxon>Insecta</taxon>
        <taxon>Pterygota</taxon>
        <taxon>Neoptera</taxon>
        <taxon>Endopterygota</taxon>
        <taxon>Hymenoptera</taxon>
        <taxon>Apocrita</taxon>
        <taxon>Aculeata</taxon>
        <taxon>Apoidea</taxon>
        <taxon>Anthophila</taxon>
        <taxon>Apidae</taxon>
        <taxon>Bombus</taxon>
        <taxon>Pyrobombus</taxon>
    </lineage>
</organism>
<dbReference type="Proteomes" id="UP000504631">
    <property type="component" value="Unplaced"/>
</dbReference>
<dbReference type="AlphaFoldDB" id="A0A6J3K4G3"/>
<dbReference type="RefSeq" id="XP_033347425.1">
    <property type="nucleotide sequence ID" value="XM_033491534.1"/>
</dbReference>
<evidence type="ECO:0000313" key="1">
    <source>
        <dbReference type="Proteomes" id="UP000504631"/>
    </source>
</evidence>
<protein>
    <submittedName>
        <fullName evidence="2">Uncharacterized protein LOC117232261</fullName>
    </submittedName>
</protein>
<keyword evidence="1" id="KW-1185">Reference proteome</keyword>
<gene>
    <name evidence="2" type="primary">LOC117232261</name>
</gene>
<reference evidence="2" key="1">
    <citation type="submission" date="2025-08" db="UniProtKB">
        <authorList>
            <consortium name="RefSeq"/>
        </authorList>
    </citation>
    <scope>IDENTIFICATION</scope>
    <source>
        <tissue evidence="2">Muscle</tissue>
    </source>
</reference>
<proteinExistence type="predicted"/>
<sequence>MLYCDYVETAWTPDIIGPIYKEESTSLREVLNAHRDDNCTRIMATFVPDELIYESDLSKKKFRKFTAVMAMISMTQFVGLYKKYISGENGGSYALFSLLNRYIEIIIEEVYLTHGDVLKFSRTSIDFHW</sequence>
<dbReference type="KEGG" id="bvk:117232261"/>
<dbReference type="GeneID" id="117232261"/>
<name>A0A6J3K4G3_9HYME</name>
<evidence type="ECO:0000313" key="2">
    <source>
        <dbReference type="RefSeq" id="XP_033347425.1"/>
    </source>
</evidence>
<accession>A0A6J3K4G3</accession>